<keyword evidence="1" id="KW-0175">Coiled coil</keyword>
<sequence>MSRSSAGGDWSLVGESGDPVPGDPEEVATLGRELRQMADAIQQQAGEIEALASVENWNSPTAEEFRDKADGVSDRLRKAFDRYDTASRALGTEVKDFGEDVEHTEYASELHRAQLKADRALSEAEEADQDLRNATNALDALDDDIEDDDPDKTRLEGNQDAAEIALSSARTLVETAKRIHEDAATAAAGAIRDVINSDGMRDTGWDKFRYYLDKVAAVAGVLAAVIGVIALVVGIFVTGGALLAVLGWVAFGLTAISFANNAIKLANGEGSWLDLTLDAVGLLTFGIGSVAAKALKPAAQGALGTARRAFTATARRSGNVRQWMQNAGINSPSGAALGQAIRNMPSRMFPSIPMPSSVPRVLSWAPNAEIRGLTNTLAHMGPDVIANPAVRAAVQNFNSQSISWVTATMAGTGAGAWAGVRGQEAFTDVMGDVASWAGGNR</sequence>
<gene>
    <name evidence="4" type="ORF">ACE11A_12465</name>
</gene>
<evidence type="ECO:0000256" key="3">
    <source>
        <dbReference type="SAM" id="Phobius"/>
    </source>
</evidence>
<keyword evidence="3" id="KW-0472">Membrane</keyword>
<protein>
    <recommendedName>
        <fullName evidence="6">WXG100 family type VII secretion target</fullName>
    </recommendedName>
</protein>
<comment type="caution">
    <text evidence="4">The sequence shown here is derived from an EMBL/GenBank/DDBJ whole genome shotgun (WGS) entry which is preliminary data.</text>
</comment>
<feature type="transmembrane region" description="Helical" evidence="3">
    <location>
        <begin position="215"/>
        <end position="237"/>
    </location>
</feature>
<dbReference type="Proteomes" id="UP001577267">
    <property type="component" value="Unassembled WGS sequence"/>
</dbReference>
<dbReference type="RefSeq" id="WP_375063087.1">
    <property type="nucleotide sequence ID" value="NZ_JBHGBT010000009.1"/>
</dbReference>
<evidence type="ECO:0000313" key="5">
    <source>
        <dbReference type="Proteomes" id="UP001577267"/>
    </source>
</evidence>
<proteinExistence type="predicted"/>
<dbReference type="EMBL" id="JBHGBT010000009">
    <property type="protein sequence ID" value="MFB4195165.1"/>
    <property type="molecule type" value="Genomic_DNA"/>
</dbReference>
<evidence type="ECO:0000256" key="2">
    <source>
        <dbReference type="SAM" id="MobiDB-lite"/>
    </source>
</evidence>
<evidence type="ECO:0000256" key="1">
    <source>
        <dbReference type="SAM" id="Coils"/>
    </source>
</evidence>
<keyword evidence="3" id="KW-0812">Transmembrane</keyword>
<name>A0ABV4ZM20_9ACTN</name>
<organism evidence="4 5">
    <name type="scientific">Streptomyces carpaticus</name>
    <dbReference type="NCBI Taxonomy" id="285558"/>
    <lineage>
        <taxon>Bacteria</taxon>
        <taxon>Bacillati</taxon>
        <taxon>Actinomycetota</taxon>
        <taxon>Actinomycetes</taxon>
        <taxon>Kitasatosporales</taxon>
        <taxon>Streptomycetaceae</taxon>
        <taxon>Streptomyces</taxon>
    </lineage>
</organism>
<feature type="transmembrane region" description="Helical" evidence="3">
    <location>
        <begin position="275"/>
        <end position="295"/>
    </location>
</feature>
<evidence type="ECO:0000313" key="4">
    <source>
        <dbReference type="EMBL" id="MFB4195165.1"/>
    </source>
</evidence>
<accession>A0ABV4ZM20</accession>
<feature type="transmembrane region" description="Helical" evidence="3">
    <location>
        <begin position="243"/>
        <end position="263"/>
    </location>
</feature>
<keyword evidence="3" id="KW-1133">Transmembrane helix</keyword>
<evidence type="ECO:0008006" key="6">
    <source>
        <dbReference type="Google" id="ProtNLM"/>
    </source>
</evidence>
<reference evidence="4 5" key="1">
    <citation type="submission" date="2024-09" db="EMBL/GenBank/DDBJ databases">
        <title>Draft genome sequence of multifaceted antimicrobials producing Streptomyces sp. strain FH1.</title>
        <authorList>
            <person name="Hassan F."/>
            <person name="Ali H."/>
            <person name="Hassan N."/>
            <person name="Nawaz A."/>
        </authorList>
    </citation>
    <scope>NUCLEOTIDE SEQUENCE [LARGE SCALE GENOMIC DNA]</scope>
    <source>
        <strain evidence="4 5">FH1</strain>
    </source>
</reference>
<feature type="region of interest" description="Disordered" evidence="2">
    <location>
        <begin position="1"/>
        <end position="26"/>
    </location>
</feature>
<keyword evidence="5" id="KW-1185">Reference proteome</keyword>
<feature type="coiled-coil region" evidence="1">
    <location>
        <begin position="110"/>
        <end position="144"/>
    </location>
</feature>